<dbReference type="SUPFAM" id="SSF51735">
    <property type="entry name" value="NAD(P)-binding Rossmann-fold domains"/>
    <property type="match status" value="1"/>
</dbReference>
<keyword evidence="8" id="KW-1185">Reference proteome</keyword>
<comment type="cofactor">
    <cofactor evidence="1 5">
        <name>NADP(+)</name>
        <dbReference type="ChEBI" id="CHEBI:58349"/>
    </cofactor>
</comment>
<dbReference type="PANTHER" id="PTHR43715:SF1">
    <property type="entry name" value="GDP-MANNOSE 4,6 DEHYDRATASE"/>
    <property type="match status" value="1"/>
</dbReference>
<comment type="caution">
    <text evidence="7">The sequence shown here is derived from an EMBL/GenBank/DDBJ whole genome shotgun (WGS) entry which is preliminary data.</text>
</comment>
<dbReference type="NCBIfam" id="TIGR01472">
    <property type="entry name" value="gmd"/>
    <property type="match status" value="1"/>
</dbReference>
<dbReference type="Gene3D" id="3.90.25.10">
    <property type="entry name" value="UDP-galactose 4-epimerase, domain 1"/>
    <property type="match status" value="1"/>
</dbReference>
<dbReference type="HAMAP" id="MF_00955">
    <property type="entry name" value="GDP_Man_dehydratase"/>
    <property type="match status" value="1"/>
</dbReference>
<evidence type="ECO:0000313" key="7">
    <source>
        <dbReference type="EMBL" id="MFC3938219.1"/>
    </source>
</evidence>
<dbReference type="Proteomes" id="UP001595693">
    <property type="component" value="Unassembled WGS sequence"/>
</dbReference>
<evidence type="ECO:0000259" key="6">
    <source>
        <dbReference type="Pfam" id="PF16363"/>
    </source>
</evidence>
<dbReference type="CDD" id="cd05260">
    <property type="entry name" value="GDP_MD_SDR_e"/>
    <property type="match status" value="1"/>
</dbReference>
<comment type="function">
    <text evidence="5">Catalyzes the conversion of GDP-D-mannose to GDP-4-dehydro-6-deoxy-D-mannose.</text>
</comment>
<sequence>MARLCYRKEPIIAASGKTAIITGVTGQDGAYLAAFLLNKGYQVIGTHRRTSSVNTWRLQELGVMGHPHLLLVDFDLTDPGSAIALLQKFRPDELYNLAAQSFVGASFDAPTTTALVNGQGALNLLEAVRLVDPHIRYYQASSSEMFGGVGQTPQCETTPFCPRSPYAVSKLFAHWMTINYREAYGIYAVSGILFNHESPLRGSEFVTRKISNAVARMAHGERGVLELGNLDARRDWGFAAEYVEGMWQMMQADRPGTYVLATGRQQTVRDFVRMAFSVTGISLEFAGAAASEVAVDVGTGRVVASVDPGFFRPAEVDILVGDASRARAELGWEARTSVEQICRMMVEADLRRTYPGAR</sequence>
<dbReference type="InterPro" id="IPR016040">
    <property type="entry name" value="NAD(P)-bd_dom"/>
</dbReference>
<evidence type="ECO:0000256" key="5">
    <source>
        <dbReference type="HAMAP-Rule" id="MF_00955"/>
    </source>
</evidence>
<protein>
    <recommendedName>
        <fullName evidence="3 5">GDP-mannose 4,6-dehydratase</fullName>
        <ecNumber evidence="3 5">4.2.1.47</ecNumber>
    </recommendedName>
    <alternativeName>
        <fullName evidence="5">GDP-D-mannose dehydratase</fullName>
    </alternativeName>
</protein>
<dbReference type="EC" id="4.2.1.47" evidence="3 5"/>
<evidence type="ECO:0000256" key="2">
    <source>
        <dbReference type="ARBA" id="ARBA00009263"/>
    </source>
</evidence>
<dbReference type="PANTHER" id="PTHR43715">
    <property type="entry name" value="GDP-MANNOSE 4,6-DEHYDRATASE"/>
    <property type="match status" value="1"/>
</dbReference>
<dbReference type="InterPro" id="IPR036291">
    <property type="entry name" value="NAD(P)-bd_dom_sf"/>
</dbReference>
<evidence type="ECO:0000256" key="1">
    <source>
        <dbReference type="ARBA" id="ARBA00001937"/>
    </source>
</evidence>
<feature type="domain" description="NAD(P)-binding" evidence="6">
    <location>
        <begin position="20"/>
        <end position="345"/>
    </location>
</feature>
<feature type="binding site" evidence="5">
    <location>
        <position position="137"/>
    </location>
    <ligand>
        <name>NADP(+)</name>
        <dbReference type="ChEBI" id="CHEBI:58349"/>
    </ligand>
</feature>
<evidence type="ECO:0000256" key="3">
    <source>
        <dbReference type="ARBA" id="ARBA00011989"/>
    </source>
</evidence>
<dbReference type="GO" id="GO:0008446">
    <property type="term" value="F:GDP-mannose 4,6-dehydratase activity"/>
    <property type="evidence" value="ECO:0007669"/>
    <property type="project" value="UniProtKB-EC"/>
</dbReference>
<proteinExistence type="inferred from homology"/>
<dbReference type="Pfam" id="PF16363">
    <property type="entry name" value="GDP_Man_Dehyd"/>
    <property type="match status" value="1"/>
</dbReference>
<comment type="catalytic activity">
    <reaction evidence="5">
        <text>GDP-alpha-D-mannose = GDP-4-dehydro-alpha-D-rhamnose + H2O</text>
        <dbReference type="Rhea" id="RHEA:23820"/>
        <dbReference type="ChEBI" id="CHEBI:15377"/>
        <dbReference type="ChEBI" id="CHEBI:57527"/>
        <dbReference type="ChEBI" id="CHEBI:57964"/>
        <dbReference type="EC" id="4.2.1.47"/>
    </reaction>
</comment>
<dbReference type="RefSeq" id="WP_055400493.1">
    <property type="nucleotide sequence ID" value="NZ_JAMXAX010000206.1"/>
</dbReference>
<reference evidence="8" key="1">
    <citation type="journal article" date="2019" name="Int. J. Syst. Evol. Microbiol.">
        <title>The Global Catalogue of Microorganisms (GCM) 10K type strain sequencing project: providing services to taxonomists for standard genome sequencing and annotation.</title>
        <authorList>
            <consortium name="The Broad Institute Genomics Platform"/>
            <consortium name="The Broad Institute Genome Sequencing Center for Infectious Disease"/>
            <person name="Wu L."/>
            <person name="Ma J."/>
        </authorList>
    </citation>
    <scope>NUCLEOTIDE SEQUENCE [LARGE SCALE GENOMIC DNA]</scope>
    <source>
        <strain evidence="8">CCUG 2113</strain>
    </source>
</reference>
<gene>
    <name evidence="5 7" type="primary">gmd</name>
    <name evidence="7" type="ORF">ACFOW3_26725</name>
</gene>
<accession>A0ABV8DIG0</accession>
<keyword evidence="5" id="KW-0521">NADP</keyword>
<dbReference type="EMBL" id="JBHSAJ010000173">
    <property type="protein sequence ID" value="MFC3938219.1"/>
    <property type="molecule type" value="Genomic_DNA"/>
</dbReference>
<evidence type="ECO:0000256" key="4">
    <source>
        <dbReference type="ARBA" id="ARBA00023239"/>
    </source>
</evidence>
<keyword evidence="4 5" id="KW-0456">Lyase</keyword>
<organism evidence="7 8">
    <name type="scientific">Acidovorax facilis</name>
    <dbReference type="NCBI Taxonomy" id="12917"/>
    <lineage>
        <taxon>Bacteria</taxon>
        <taxon>Pseudomonadati</taxon>
        <taxon>Pseudomonadota</taxon>
        <taxon>Betaproteobacteria</taxon>
        <taxon>Burkholderiales</taxon>
        <taxon>Comamonadaceae</taxon>
        <taxon>Acidovorax</taxon>
    </lineage>
</organism>
<evidence type="ECO:0000313" key="8">
    <source>
        <dbReference type="Proteomes" id="UP001595693"/>
    </source>
</evidence>
<comment type="caution">
    <text evidence="5">Lacks conserved residue(s) required for the propagation of feature annotation.</text>
</comment>
<name>A0ABV8DIG0_9BURK</name>
<comment type="similarity">
    <text evidence="2 5">Belongs to the NAD(P)-dependent epimerase/dehydratase family. GDP-mannose 4,6-dehydratase subfamily.</text>
</comment>
<dbReference type="Gene3D" id="3.40.50.720">
    <property type="entry name" value="NAD(P)-binding Rossmann-like Domain"/>
    <property type="match status" value="1"/>
</dbReference>
<dbReference type="InterPro" id="IPR006368">
    <property type="entry name" value="GDP_Man_deHydtase"/>
</dbReference>